<dbReference type="PANTHER" id="PTHR10796:SF92">
    <property type="entry name" value="PATCHED-RELATED, ISOFORM A"/>
    <property type="match status" value="1"/>
</dbReference>
<feature type="domain" description="SSD" evidence="3">
    <location>
        <begin position="259"/>
        <end position="417"/>
    </location>
</feature>
<evidence type="ECO:0000259" key="3">
    <source>
        <dbReference type="PROSITE" id="PS50156"/>
    </source>
</evidence>
<dbReference type="InterPro" id="IPR001036">
    <property type="entry name" value="Acrflvin-R"/>
</dbReference>
<feature type="transmembrane region" description="Helical" evidence="2">
    <location>
        <begin position="392"/>
        <end position="417"/>
    </location>
</feature>
<comment type="caution">
    <text evidence="4">The sequence shown here is derived from an EMBL/GenBank/DDBJ whole genome shotgun (WGS) entry which is preliminary data.</text>
</comment>
<evidence type="ECO:0000256" key="2">
    <source>
        <dbReference type="SAM" id="Phobius"/>
    </source>
</evidence>
<comment type="similarity">
    <text evidence="1">Belongs to the patched family.</text>
</comment>
<evidence type="ECO:0000256" key="1">
    <source>
        <dbReference type="ARBA" id="ARBA00005585"/>
    </source>
</evidence>
<reference evidence="4" key="1">
    <citation type="submission" date="2021-05" db="EMBL/GenBank/DDBJ databases">
        <title>The genome of the haptophyte Pavlova lutheri (Diacronema luteri, Pavlovales) - a model for lipid biosynthesis in eukaryotic algae.</title>
        <authorList>
            <person name="Hulatt C.J."/>
            <person name="Posewitz M.C."/>
        </authorList>
    </citation>
    <scope>NUCLEOTIDE SEQUENCE</scope>
    <source>
        <strain evidence="4">NIVA-4/92</strain>
    </source>
</reference>
<dbReference type="OrthoDB" id="6510177at2759"/>
<dbReference type="OMA" id="INDMFII"/>
<protein>
    <recommendedName>
        <fullName evidence="3">SSD domain-containing protein</fullName>
    </recommendedName>
</protein>
<dbReference type="Pfam" id="PF12349">
    <property type="entry name" value="Sterol-sensing"/>
    <property type="match status" value="1"/>
</dbReference>
<dbReference type="InterPro" id="IPR051697">
    <property type="entry name" value="Patched_domain-protein"/>
</dbReference>
<dbReference type="GO" id="GO:0022857">
    <property type="term" value="F:transmembrane transporter activity"/>
    <property type="evidence" value="ECO:0007669"/>
    <property type="project" value="InterPro"/>
</dbReference>
<feature type="transmembrane region" description="Helical" evidence="2">
    <location>
        <begin position="290"/>
        <end position="312"/>
    </location>
</feature>
<feature type="transmembrane region" description="Helical" evidence="2">
    <location>
        <begin position="723"/>
        <end position="745"/>
    </location>
</feature>
<feature type="transmembrane region" description="Helical" evidence="2">
    <location>
        <begin position="798"/>
        <end position="826"/>
    </location>
</feature>
<dbReference type="PROSITE" id="PS50156">
    <property type="entry name" value="SSD"/>
    <property type="match status" value="1"/>
</dbReference>
<keyword evidence="5" id="KW-1185">Reference proteome</keyword>
<evidence type="ECO:0000313" key="4">
    <source>
        <dbReference type="EMBL" id="KAG8466043.1"/>
    </source>
</evidence>
<feature type="transmembrane region" description="Helical" evidence="2">
    <location>
        <begin position="487"/>
        <end position="511"/>
    </location>
</feature>
<feature type="transmembrane region" description="Helical" evidence="2">
    <location>
        <begin position="319"/>
        <end position="340"/>
    </location>
</feature>
<feature type="transmembrane region" description="Helical" evidence="2">
    <location>
        <begin position="695"/>
        <end position="717"/>
    </location>
</feature>
<dbReference type="Proteomes" id="UP000751190">
    <property type="component" value="Unassembled WGS sequence"/>
</dbReference>
<dbReference type="PANTHER" id="PTHR10796">
    <property type="entry name" value="PATCHED-RELATED"/>
    <property type="match status" value="1"/>
</dbReference>
<dbReference type="GO" id="GO:0016020">
    <property type="term" value="C:membrane"/>
    <property type="evidence" value="ECO:0007669"/>
    <property type="project" value="InterPro"/>
</dbReference>
<keyword evidence="2" id="KW-0472">Membrane</keyword>
<keyword evidence="2" id="KW-1133">Transmembrane helix</keyword>
<feature type="transmembrane region" description="Helical" evidence="2">
    <location>
        <begin position="260"/>
        <end position="278"/>
    </location>
</feature>
<organism evidence="4 5">
    <name type="scientific">Diacronema lutheri</name>
    <name type="common">Unicellular marine alga</name>
    <name type="synonym">Monochrysis lutheri</name>
    <dbReference type="NCBI Taxonomy" id="2081491"/>
    <lineage>
        <taxon>Eukaryota</taxon>
        <taxon>Haptista</taxon>
        <taxon>Haptophyta</taxon>
        <taxon>Pavlovophyceae</taxon>
        <taxon>Pavlovales</taxon>
        <taxon>Pavlovaceae</taxon>
        <taxon>Diacronema</taxon>
    </lineage>
</organism>
<dbReference type="Gene3D" id="1.20.1640.10">
    <property type="entry name" value="Multidrug efflux transporter AcrB transmembrane domain"/>
    <property type="match status" value="2"/>
</dbReference>
<gene>
    <name evidence="4" type="ORF">KFE25_005613</name>
</gene>
<feature type="transmembrane region" description="Helical" evidence="2">
    <location>
        <begin position="360"/>
        <end position="380"/>
    </location>
</feature>
<dbReference type="SUPFAM" id="SSF82866">
    <property type="entry name" value="Multidrug efflux transporter AcrB transmembrane domain"/>
    <property type="match status" value="2"/>
</dbReference>
<feature type="transmembrane region" description="Helical" evidence="2">
    <location>
        <begin position="29"/>
        <end position="47"/>
    </location>
</feature>
<dbReference type="AlphaFoldDB" id="A0A8J6CFV2"/>
<proteinExistence type="inferred from homology"/>
<dbReference type="PRINTS" id="PR00702">
    <property type="entry name" value="ACRIFLAVINRP"/>
</dbReference>
<keyword evidence="2" id="KW-0812">Transmembrane</keyword>
<accession>A0A8J6CFV2</accession>
<dbReference type="InterPro" id="IPR053958">
    <property type="entry name" value="HMGCR/SNAP/NPC1-like_SSD"/>
</dbReference>
<name>A0A8J6CFV2_DIALT</name>
<dbReference type="InterPro" id="IPR000731">
    <property type="entry name" value="SSD"/>
</dbReference>
<sequence length="893" mass="97590">MPVQERVHHELARGFDSWGRFVARNPRKVLVTSLFFFITLFAGCLRLRPENRSYYLWVPTDSKAYRDWKYVEDRFGIQGHNLVFYARAKSGNIFDFDGITQLMRAHRFTVNLQTEVRGETVKFTDACKRLAEFDDPDYDSDKQCHTPSLLSLWNYEENTLIGSKTPILDKLTALHQFTNVESFAANVVFEERDDGSKKVVSAEAVALVFPLRSETGASYDIQPAWNDGVAGVVDRDVVEVFRFSNRSFDDEVGRLVSGDIPLFALGMFIITLFVSLTLGPPTSLHRSRVLLGVMAIANVLLAVGAGFGISALAGVRFPVIAALLPLILLGVQVDSVIIFVDNLNAEPPTDPLEERVGKAVSRAGPAVLVTALTTVTAFATSVSTVMPAVAMFASFAAISFALAFAVANTFFLALLVLDEQRLQAGRISFAPCLRAPGAHTTDAAPPVVALPAADVRVAAAPPPRRSRSNKPEDVKDPNRTQRLIRTYYAPTILSLPVAALIVLAFVTVAALSASVFSRVELGLPIEDVLPDVSYLRDALTFHKRFFGGQTAFAQVVMRGENFEREATRDAYRRARRSIVDLPFVTHVAPDWLTRYEFWRAMKGHSSEEGHFLDGLHDFLGEIGNTVFQDDVVCDRESSCKHPSDVRYFVIYPSGSGAQIEQLALRAQIERELRAEGFDSAFVFEEGFLTAESDEAAVYLTWTNLVYALVAIFGIMLIFNPLPIAFWITVCVALIDVDLVGAIWAVGLKLNSITYVNLVMAVGLSVDYCVHIAHTFNDAHNGALADAAPGQIVHAKDSAAYALVTMGASVIKGGVTTVLGVLVIAFASSVVFRTFFAMISFTVLLGLLHGIVLLPILLAYVTVLPPWCCAKRAHAGGEASAKPSGLGRPVPESV</sequence>
<feature type="transmembrane region" description="Helical" evidence="2">
    <location>
        <begin position="752"/>
        <end position="773"/>
    </location>
</feature>
<dbReference type="EMBL" id="JAGTXO010000009">
    <property type="protein sequence ID" value="KAG8466043.1"/>
    <property type="molecule type" value="Genomic_DNA"/>
</dbReference>
<feature type="transmembrane region" description="Helical" evidence="2">
    <location>
        <begin position="833"/>
        <end position="860"/>
    </location>
</feature>
<evidence type="ECO:0000313" key="5">
    <source>
        <dbReference type="Proteomes" id="UP000751190"/>
    </source>
</evidence>